<gene>
    <name evidence="2" type="ORF">ACFSB2_04485</name>
</gene>
<dbReference type="RefSeq" id="WP_377941608.1">
    <property type="nucleotide sequence ID" value="NZ_JBHUCX010000014.1"/>
</dbReference>
<dbReference type="PIRSF" id="PIRSF038971">
    <property type="entry name" value="PhnM"/>
    <property type="match status" value="1"/>
</dbReference>
<dbReference type="NCBIfam" id="NF011984">
    <property type="entry name" value="PRK15446.1-5"/>
    <property type="match status" value="1"/>
</dbReference>
<organism evidence="2 3">
    <name type="scientific">Alicyclobacillus fodiniaquatilis</name>
    <dbReference type="NCBI Taxonomy" id="1661150"/>
    <lineage>
        <taxon>Bacteria</taxon>
        <taxon>Bacillati</taxon>
        <taxon>Bacillota</taxon>
        <taxon>Bacilli</taxon>
        <taxon>Bacillales</taxon>
        <taxon>Alicyclobacillaceae</taxon>
        <taxon>Alicyclobacillus</taxon>
    </lineage>
</organism>
<dbReference type="NCBIfam" id="NF011987">
    <property type="entry name" value="PRK15446.2-3"/>
    <property type="match status" value="1"/>
</dbReference>
<dbReference type="Gene3D" id="2.30.40.10">
    <property type="entry name" value="Urease, subunit C, domain 1"/>
    <property type="match status" value="2"/>
</dbReference>
<dbReference type="PANTHER" id="PTHR43135">
    <property type="entry name" value="ALPHA-D-RIBOSE 1-METHYLPHOSPHONATE 5-TRIPHOSPHATE DIPHOSPHATASE"/>
    <property type="match status" value="1"/>
</dbReference>
<dbReference type="SUPFAM" id="SSF51556">
    <property type="entry name" value="Metallo-dependent hydrolases"/>
    <property type="match status" value="1"/>
</dbReference>
<dbReference type="InterPro" id="IPR011059">
    <property type="entry name" value="Metal-dep_hydrolase_composite"/>
</dbReference>
<dbReference type="NCBIfam" id="NF011990">
    <property type="entry name" value="PRK15446.2-6"/>
    <property type="match status" value="1"/>
</dbReference>
<name>A0ABW4JC99_9BACL</name>
<dbReference type="Gene3D" id="3.20.20.140">
    <property type="entry name" value="Metal-dependent hydrolases"/>
    <property type="match status" value="2"/>
</dbReference>
<evidence type="ECO:0000259" key="1">
    <source>
        <dbReference type="Pfam" id="PF01979"/>
    </source>
</evidence>
<dbReference type="PANTHER" id="PTHR43135:SF3">
    <property type="entry name" value="ALPHA-D-RIBOSE 1-METHYLPHOSPHONATE 5-TRIPHOSPHATE DIPHOSPHATASE"/>
    <property type="match status" value="1"/>
</dbReference>
<dbReference type="Pfam" id="PF01979">
    <property type="entry name" value="Amidohydro_1"/>
    <property type="match status" value="1"/>
</dbReference>
<comment type="caution">
    <text evidence="2">The sequence shown here is derived from an EMBL/GenBank/DDBJ whole genome shotgun (WGS) entry which is preliminary data.</text>
</comment>
<feature type="domain" description="Amidohydrolase-related" evidence="1">
    <location>
        <begin position="53"/>
        <end position="376"/>
    </location>
</feature>
<evidence type="ECO:0000313" key="3">
    <source>
        <dbReference type="Proteomes" id="UP001597079"/>
    </source>
</evidence>
<keyword evidence="2" id="KW-0378">Hydrolase</keyword>
<evidence type="ECO:0000313" key="2">
    <source>
        <dbReference type="EMBL" id="MFD1673966.1"/>
    </source>
</evidence>
<reference evidence="3" key="1">
    <citation type="journal article" date="2019" name="Int. J. Syst. Evol. Microbiol.">
        <title>The Global Catalogue of Microorganisms (GCM) 10K type strain sequencing project: providing services to taxonomists for standard genome sequencing and annotation.</title>
        <authorList>
            <consortium name="The Broad Institute Genomics Platform"/>
            <consortium name="The Broad Institute Genome Sequencing Center for Infectious Disease"/>
            <person name="Wu L."/>
            <person name="Ma J."/>
        </authorList>
    </citation>
    <scope>NUCLEOTIDE SEQUENCE [LARGE SCALE GENOMIC DNA]</scope>
    <source>
        <strain evidence="3">CGMCC 1.12286</strain>
    </source>
</reference>
<dbReference type="EMBL" id="JBHUCX010000014">
    <property type="protein sequence ID" value="MFD1673966.1"/>
    <property type="molecule type" value="Genomic_DNA"/>
</dbReference>
<keyword evidence="3" id="KW-1185">Reference proteome</keyword>
<dbReference type="InterPro" id="IPR051781">
    <property type="entry name" value="Metallo-dep_Hydrolase"/>
</dbReference>
<protein>
    <submittedName>
        <fullName evidence="2">Alpha-D-ribose 1-methylphosphonate 5-triphosphate diphosphatase</fullName>
        <ecNumber evidence="2">3.6.1.63</ecNumber>
    </submittedName>
</protein>
<dbReference type="InterPro" id="IPR006680">
    <property type="entry name" value="Amidohydro-rel"/>
</dbReference>
<sequence length="422" mass="46392">MGSEHVVAGNIVTPTGIVENGAVVIHDGKIVDIDEMPRQYRTQFAEETGVKWVLPGMIDTHSDAFETEMQPRPGSVFPVEISFHEMDRKLAAQGITTIYHALSMFADNASDWARQNETVKRIMLDIRQLSGENALIRHRLHLRFEITNMAAVPYVEELLASKCIEQVSFMDHSPGQGQFRSLEHQKRLMMSKYAMSAAQADEMLAKRLCQAKVSIEELGRLASIAKDYGVPLASHDDDSVEKLDLMRDWGLAISEFPVELDVAIAAKQRGLAVVMGAPNVVLGKSHSNNVSAFEAISHGAVAALCSDYYPPSMLQAVFFLYRNGMPMVEAVKLVSLNPARALGIDGALGSIEIDKTADLLQVRERRQIPSIEEVYVGGNLVCKMSYQKLAMEAVGKVMVDDVCCMNVSADTHEQSAANGALR</sequence>
<dbReference type="GO" id="GO:0016787">
    <property type="term" value="F:hydrolase activity"/>
    <property type="evidence" value="ECO:0007669"/>
    <property type="project" value="UniProtKB-KW"/>
</dbReference>
<dbReference type="EC" id="3.6.1.63" evidence="2"/>
<dbReference type="InterPro" id="IPR032466">
    <property type="entry name" value="Metal_Hydrolase"/>
</dbReference>
<proteinExistence type="predicted"/>
<accession>A0ABW4JC99</accession>
<dbReference type="InterPro" id="IPR012696">
    <property type="entry name" value="PhnM"/>
</dbReference>
<dbReference type="Proteomes" id="UP001597079">
    <property type="component" value="Unassembled WGS sequence"/>
</dbReference>
<dbReference type="SUPFAM" id="SSF51338">
    <property type="entry name" value="Composite domain of metallo-dependent hydrolases"/>
    <property type="match status" value="1"/>
</dbReference>